<dbReference type="Proteomes" id="UP000186657">
    <property type="component" value="Unassembled WGS sequence"/>
</dbReference>
<comment type="caution">
    <text evidence="1">The sequence shown here is derived from an EMBL/GenBank/DDBJ whole genome shotgun (WGS) entry which is preliminary data.</text>
</comment>
<dbReference type="EMBL" id="MKZS01000001">
    <property type="protein sequence ID" value="OLT59839.1"/>
    <property type="molecule type" value="Genomic_DNA"/>
</dbReference>
<gene>
    <name evidence="1" type="ORF">BJP37_13220</name>
</gene>
<keyword evidence="2" id="KW-1185">Reference proteome</keyword>
<accession>A0A1U7N1M0</accession>
<dbReference type="AlphaFoldDB" id="A0A1U7N1M0"/>
<reference evidence="1 2" key="1">
    <citation type="submission" date="2016-10" db="EMBL/GenBank/DDBJ databases">
        <title>Comparative genomics uncovers the prolific and rare metabolic potential of the cyanobacterial genus Moorea.</title>
        <authorList>
            <person name="Leao T."/>
            <person name="Castelao G."/>
            <person name="Korobeynikov A."/>
            <person name="Monroe E.A."/>
            <person name="Podell S."/>
            <person name="Glukhov E."/>
            <person name="Allen E."/>
            <person name="Gerwick W.H."/>
            <person name="Gerwick L."/>
        </authorList>
    </citation>
    <scope>NUCLEOTIDE SEQUENCE [LARGE SCALE GENOMIC DNA]</scope>
    <source>
        <strain evidence="1 2">PNG5-198</strain>
    </source>
</reference>
<evidence type="ECO:0000313" key="2">
    <source>
        <dbReference type="Proteomes" id="UP000186657"/>
    </source>
</evidence>
<evidence type="ECO:0000313" key="1">
    <source>
        <dbReference type="EMBL" id="OLT59839.1"/>
    </source>
</evidence>
<organism evidence="1 2">
    <name type="scientific">Moorena bouillonii PNG</name>
    <dbReference type="NCBI Taxonomy" id="568701"/>
    <lineage>
        <taxon>Bacteria</taxon>
        <taxon>Bacillati</taxon>
        <taxon>Cyanobacteriota</taxon>
        <taxon>Cyanophyceae</taxon>
        <taxon>Coleofasciculales</taxon>
        <taxon>Coleofasciculaceae</taxon>
        <taxon>Moorena</taxon>
    </lineage>
</organism>
<proteinExistence type="predicted"/>
<sequence length="65" mass="7482">MIYWLMVDDLPTIRLGTAIADLVWWANGHDTKMKLPNLQNLPTLPLPPFTLLRYPPPTLFIPQVL</sequence>
<name>A0A1U7N1M0_9CYAN</name>
<protein>
    <submittedName>
        <fullName evidence="1">Uncharacterized protein</fullName>
    </submittedName>
</protein>
<dbReference type="RefSeq" id="WP_075899548.1">
    <property type="nucleotide sequence ID" value="NZ_MKZS01000001.1"/>
</dbReference>